<dbReference type="PANTHER" id="PTHR44942:SF4">
    <property type="entry name" value="METHYLTRANSFERASE TYPE 11 DOMAIN-CONTAINING PROTEIN"/>
    <property type="match status" value="1"/>
</dbReference>
<dbReference type="InterPro" id="IPR013216">
    <property type="entry name" value="Methyltransf_11"/>
</dbReference>
<keyword evidence="6" id="KW-1185">Reference proteome</keyword>
<comment type="similarity">
    <text evidence="1">Belongs to the methyltransferase superfamily.</text>
</comment>
<dbReference type="CDD" id="cd02440">
    <property type="entry name" value="AdoMet_MTases"/>
    <property type="match status" value="1"/>
</dbReference>
<evidence type="ECO:0000256" key="2">
    <source>
        <dbReference type="ARBA" id="ARBA00022603"/>
    </source>
</evidence>
<dbReference type="GO" id="GO:0008757">
    <property type="term" value="F:S-adenosylmethionine-dependent methyltransferase activity"/>
    <property type="evidence" value="ECO:0007669"/>
    <property type="project" value="InterPro"/>
</dbReference>
<proteinExistence type="inferred from homology"/>
<sequence length="261" mass="29109">MSVYDSIGQSYSNSRIPDPRIVKQILNLLQLKPGSTIADIGAGTGGYSKSLANCGYQIYAIEPSLVMRSQSQPHAQVQWFTGCAEDIPLPTASVDAAISVLATHHFSNLEQAFREMHRITRKGAIVIFTIDPRFANKFWFADYFPSLWQDTFRFFPPLSNISELIGATTQRSVEVSTLMLPPNLSDLFVAALWRRPEMYLSSVVRAGMSAFALAEPSVVELGVRQLAEDLTSGQWQAKYGDIKNLTEFDAGYRFLRAKSDR</sequence>
<protein>
    <submittedName>
        <fullName evidence="5">MerR family transcriptional regulator</fullName>
    </submittedName>
</protein>
<feature type="domain" description="Methyltransferase type 11" evidence="4">
    <location>
        <begin position="39"/>
        <end position="128"/>
    </location>
</feature>
<keyword evidence="3" id="KW-0808">Transferase</keyword>
<dbReference type="EMBL" id="JYON01000015">
    <property type="protein sequence ID" value="KJH71038.1"/>
    <property type="molecule type" value="Genomic_DNA"/>
</dbReference>
<dbReference type="Pfam" id="PF08241">
    <property type="entry name" value="Methyltransf_11"/>
    <property type="match status" value="1"/>
</dbReference>
<reference evidence="5 6" key="1">
    <citation type="submission" date="2015-02" db="EMBL/GenBank/DDBJ databases">
        <title>Draft genome of a novel marine cyanobacterium (Chroococcales) isolated from South Atlantic Ocean.</title>
        <authorList>
            <person name="Rigonato J."/>
            <person name="Alvarenga D.O."/>
            <person name="Branco L.H."/>
            <person name="Varani A.M."/>
            <person name="Brandini F.P."/>
            <person name="Fiore M.F."/>
        </authorList>
    </citation>
    <scope>NUCLEOTIDE SEQUENCE [LARGE SCALE GENOMIC DNA]</scope>
    <source>
        <strain evidence="5 6">CENA595</strain>
    </source>
</reference>
<dbReference type="RefSeq" id="WP_045055421.1">
    <property type="nucleotide sequence ID" value="NZ_CAWMDP010000060.1"/>
</dbReference>
<dbReference type="PANTHER" id="PTHR44942">
    <property type="entry name" value="METHYLTRANSF_11 DOMAIN-CONTAINING PROTEIN"/>
    <property type="match status" value="1"/>
</dbReference>
<accession>A0A0D8ZQE3</accession>
<keyword evidence="2" id="KW-0489">Methyltransferase</keyword>
<evidence type="ECO:0000256" key="1">
    <source>
        <dbReference type="ARBA" id="ARBA00008361"/>
    </source>
</evidence>
<dbReference type="OrthoDB" id="9791837at2"/>
<dbReference type="InterPro" id="IPR029063">
    <property type="entry name" value="SAM-dependent_MTases_sf"/>
</dbReference>
<comment type="caution">
    <text evidence="5">The sequence shown here is derived from an EMBL/GenBank/DDBJ whole genome shotgun (WGS) entry which is preliminary data.</text>
</comment>
<evidence type="ECO:0000313" key="5">
    <source>
        <dbReference type="EMBL" id="KJH71038.1"/>
    </source>
</evidence>
<dbReference type="InterPro" id="IPR051052">
    <property type="entry name" value="Diverse_substrate_MTase"/>
</dbReference>
<dbReference type="GO" id="GO:0032259">
    <property type="term" value="P:methylation"/>
    <property type="evidence" value="ECO:0007669"/>
    <property type="project" value="UniProtKB-KW"/>
</dbReference>
<evidence type="ECO:0000259" key="4">
    <source>
        <dbReference type="Pfam" id="PF08241"/>
    </source>
</evidence>
<dbReference type="SUPFAM" id="SSF53335">
    <property type="entry name" value="S-adenosyl-L-methionine-dependent methyltransferases"/>
    <property type="match status" value="1"/>
</dbReference>
<dbReference type="Proteomes" id="UP000032452">
    <property type="component" value="Unassembled WGS sequence"/>
</dbReference>
<dbReference type="AlphaFoldDB" id="A0A0D8ZQE3"/>
<organism evidence="5 6">
    <name type="scientific">Aliterella atlantica CENA595</name>
    <dbReference type="NCBI Taxonomy" id="1618023"/>
    <lineage>
        <taxon>Bacteria</taxon>
        <taxon>Bacillati</taxon>
        <taxon>Cyanobacteriota</taxon>
        <taxon>Cyanophyceae</taxon>
        <taxon>Chroococcidiopsidales</taxon>
        <taxon>Aliterellaceae</taxon>
        <taxon>Aliterella</taxon>
    </lineage>
</organism>
<name>A0A0D8ZQE3_9CYAN</name>
<gene>
    <name evidence="5" type="ORF">UH38_14705</name>
</gene>
<evidence type="ECO:0000256" key="3">
    <source>
        <dbReference type="ARBA" id="ARBA00022679"/>
    </source>
</evidence>
<evidence type="ECO:0000313" key="6">
    <source>
        <dbReference type="Proteomes" id="UP000032452"/>
    </source>
</evidence>
<dbReference type="Gene3D" id="3.40.50.150">
    <property type="entry name" value="Vaccinia Virus protein VP39"/>
    <property type="match status" value="1"/>
</dbReference>
<dbReference type="STRING" id="1618023.UH38_14705"/>